<dbReference type="SMART" id="SM00388">
    <property type="entry name" value="HisKA"/>
    <property type="match status" value="1"/>
</dbReference>
<gene>
    <name evidence="23" type="ORF">B6N60_01528</name>
</gene>
<dbReference type="Pfam" id="PF00672">
    <property type="entry name" value="HAMP"/>
    <property type="match status" value="1"/>
</dbReference>
<keyword evidence="12 17" id="KW-1133">Transmembrane helix</keyword>
<comment type="catalytic activity">
    <reaction evidence="1">
        <text>ATP + protein L-histidine = ADP + protein N-phospho-L-histidine.</text>
        <dbReference type="EC" id="2.7.13.3"/>
    </reaction>
</comment>
<dbReference type="PRINTS" id="PR00344">
    <property type="entry name" value="BCTRLSENSOR"/>
</dbReference>
<name>A0A975Y468_9NOST</name>
<keyword evidence="7" id="KW-0808">Transferase</keyword>
<dbReference type="InterPro" id="IPR001610">
    <property type="entry name" value="PAC"/>
</dbReference>
<evidence type="ECO:0000256" key="9">
    <source>
        <dbReference type="ARBA" id="ARBA00022741"/>
    </source>
</evidence>
<dbReference type="SUPFAM" id="SSF103190">
    <property type="entry name" value="Sensory domain-like"/>
    <property type="match status" value="1"/>
</dbReference>
<evidence type="ECO:0000313" key="24">
    <source>
        <dbReference type="Proteomes" id="UP000683511"/>
    </source>
</evidence>
<dbReference type="Pfam" id="PF00512">
    <property type="entry name" value="HisKA"/>
    <property type="match status" value="1"/>
</dbReference>
<feature type="transmembrane region" description="Helical" evidence="17">
    <location>
        <begin position="12"/>
        <end position="37"/>
    </location>
</feature>
<dbReference type="GO" id="GO:0005524">
    <property type="term" value="F:ATP binding"/>
    <property type="evidence" value="ECO:0007669"/>
    <property type="project" value="UniProtKB-KW"/>
</dbReference>
<dbReference type="CDD" id="cd06225">
    <property type="entry name" value="HAMP"/>
    <property type="match status" value="1"/>
</dbReference>
<dbReference type="SUPFAM" id="SSF47384">
    <property type="entry name" value="Homodimeric domain of signal transducing histidine kinase"/>
    <property type="match status" value="1"/>
</dbReference>
<dbReference type="InterPro" id="IPR005467">
    <property type="entry name" value="His_kinase_dom"/>
</dbReference>
<dbReference type="EC" id="2.7.13.3" evidence="4"/>
<feature type="modified residue" description="4-aspartylphosphate" evidence="16">
    <location>
        <position position="1000"/>
    </location>
</feature>
<dbReference type="Gene3D" id="1.10.287.130">
    <property type="match status" value="1"/>
</dbReference>
<dbReference type="InterPro" id="IPR004358">
    <property type="entry name" value="Sig_transdc_His_kin-like_C"/>
</dbReference>
<dbReference type="PROSITE" id="PS50885">
    <property type="entry name" value="HAMP"/>
    <property type="match status" value="1"/>
</dbReference>
<sequence length="1070" mass="120115">MFPQLPKSRQIPLRLVLIIPFVLQIVGAVGLVGYLSYRSGEKAVEETTNSLMVEIGDRIKQHLDSYLQNPQKVNQINLQLIESGLISSKDFKTLGKYFWQQLKNYNFTYINYGTQQNEFIGTGYFQGSIEIAEVTMSDIGTLYSYRTNSQGDRIYPPTILKNENPNNAPWYSKAIEANKPIWSPIYNWANVPDEIAISASAPVHDKSGQVLGVVGIDLSLSHISKFLKSLKVGKSGEVLIIEPSGLLVATSTDNLPYKLVNGTAERVQIKEIQTPLIKATVQTILQNHIDFQNIQNTGNKPLSLTDKHNFIQIIPYQDNYGIDWLIVLTLPKADFTAAITANNHQTIVLCLLTLLTATGMSIMTARWIIQPILQLNQASQYLAQGKLTQPLSENHIITEIKTLATSFNWMLYHVKQSLSQSETRYRQLVEQQTDFVLRSEPDTTITFANNSLCAALGCTLEQVVGLKWIDFADPNDLQPTLINLSKLSPENPSFITENRDKRADGKIGWTQWINQGIFNQQGELVEIQSVGRDITEQKKLTDDLLNKTEELERFFNTTLDLLCIADTDGYFRKLSALWESTLGYSLAELNGCKFLDFVHPDDLQATLDAINILDTGQDILNFTNRYRKKDGSYIYLEWRSKPKNGLIYAAARDITDRKQAEITLAKAKETAEAATKAKSQFLANMSHEIRTPMNGVLGMAQLLANTHLSEEQKEIVQTIKDSGDTLLVIINDILDFSKMESGMLQLEASPVILNEVIASVCNLMKEQALAKNIHLKYEISADIPVRVLGDISRLRQILLNLVGNAIKFTNAGEIHISVLKTRLKENQQLELIFAIRDTGIGIDKERLHQLFQPFTQADASISRKYGGTGLGLAISKSLVSLMGGTIWVESGGYIGGTPPENWVVNQEKLHNQGSIFYFTIVTEAVVDNNINTKDNTEIYPFEFTNHQSHLKILLAEDNKVNQKVAILTLKKLNYDVDTANNGLEVLARLEQNFYDIIFMDIQMPEMDGITATQIIRQLDIPQPYIIALTANALEEDRKICLDAGMNDFISKPISITDMNRALSSYCRIQC</sequence>
<dbReference type="Gene3D" id="3.30.565.10">
    <property type="entry name" value="Histidine kinase-like ATPase, C-terminal domain"/>
    <property type="match status" value="1"/>
</dbReference>
<dbReference type="InterPro" id="IPR001789">
    <property type="entry name" value="Sig_transdc_resp-reg_receiver"/>
</dbReference>
<evidence type="ECO:0000259" key="18">
    <source>
        <dbReference type="PROSITE" id="PS50109"/>
    </source>
</evidence>
<evidence type="ECO:0000259" key="19">
    <source>
        <dbReference type="PROSITE" id="PS50110"/>
    </source>
</evidence>
<dbReference type="Gene3D" id="3.30.450.20">
    <property type="entry name" value="PAS domain"/>
    <property type="match status" value="3"/>
</dbReference>
<comment type="similarity">
    <text evidence="3">In the N-terminal section; belongs to the phytochrome family.</text>
</comment>
<dbReference type="CDD" id="cd12913">
    <property type="entry name" value="PDC1_MCP_like"/>
    <property type="match status" value="1"/>
</dbReference>
<dbReference type="InterPro" id="IPR000014">
    <property type="entry name" value="PAS"/>
</dbReference>
<dbReference type="Pfam" id="PF08447">
    <property type="entry name" value="PAS_3"/>
    <property type="match status" value="2"/>
</dbReference>
<dbReference type="GO" id="GO:0000155">
    <property type="term" value="F:phosphorelay sensor kinase activity"/>
    <property type="evidence" value="ECO:0007669"/>
    <property type="project" value="InterPro"/>
</dbReference>
<dbReference type="CDD" id="cd17546">
    <property type="entry name" value="REC_hyHK_CKI1_RcsC-like"/>
    <property type="match status" value="1"/>
</dbReference>
<evidence type="ECO:0000256" key="2">
    <source>
        <dbReference type="ARBA" id="ARBA00004651"/>
    </source>
</evidence>
<dbReference type="InterPro" id="IPR000700">
    <property type="entry name" value="PAS-assoc_C"/>
</dbReference>
<dbReference type="InterPro" id="IPR035965">
    <property type="entry name" value="PAS-like_dom_sf"/>
</dbReference>
<keyword evidence="10 23" id="KW-0418">Kinase</keyword>
<dbReference type="CDD" id="cd16922">
    <property type="entry name" value="HATPase_EvgS-ArcB-TorS-like"/>
    <property type="match status" value="1"/>
</dbReference>
<feature type="domain" description="PAC" evidence="21">
    <location>
        <begin position="494"/>
        <end position="546"/>
    </location>
</feature>
<dbReference type="InterPro" id="IPR036097">
    <property type="entry name" value="HisK_dim/P_sf"/>
</dbReference>
<dbReference type="PROSITE" id="PS50110">
    <property type="entry name" value="RESPONSE_REGULATORY"/>
    <property type="match status" value="1"/>
</dbReference>
<evidence type="ECO:0000313" key="23">
    <source>
        <dbReference type="EMBL" id="QXE22842.1"/>
    </source>
</evidence>
<dbReference type="Pfam" id="PF02743">
    <property type="entry name" value="dCache_1"/>
    <property type="match status" value="1"/>
</dbReference>
<dbReference type="EMBL" id="CP021056">
    <property type="protein sequence ID" value="QXE22842.1"/>
    <property type="molecule type" value="Genomic_DNA"/>
</dbReference>
<evidence type="ECO:0000256" key="16">
    <source>
        <dbReference type="PROSITE-ProRule" id="PRU00169"/>
    </source>
</evidence>
<feature type="domain" description="HAMP" evidence="22">
    <location>
        <begin position="366"/>
        <end position="419"/>
    </location>
</feature>
<keyword evidence="14 17" id="KW-0472">Membrane</keyword>
<accession>A0A975Y468</accession>
<dbReference type="InterPro" id="IPR003594">
    <property type="entry name" value="HATPase_dom"/>
</dbReference>
<dbReference type="Proteomes" id="UP000683511">
    <property type="component" value="Chromosome"/>
</dbReference>
<feature type="domain" description="PAS" evidence="20">
    <location>
        <begin position="547"/>
        <end position="617"/>
    </location>
</feature>
<evidence type="ECO:0000259" key="20">
    <source>
        <dbReference type="PROSITE" id="PS50112"/>
    </source>
</evidence>
<keyword evidence="6 16" id="KW-0597">Phosphoprotein</keyword>
<dbReference type="Pfam" id="PF00072">
    <property type="entry name" value="Response_reg"/>
    <property type="match status" value="1"/>
</dbReference>
<dbReference type="SUPFAM" id="SSF55874">
    <property type="entry name" value="ATPase domain of HSP90 chaperone/DNA topoisomerase II/histidine kinase"/>
    <property type="match status" value="1"/>
</dbReference>
<evidence type="ECO:0000256" key="13">
    <source>
        <dbReference type="ARBA" id="ARBA00023012"/>
    </source>
</evidence>
<evidence type="ECO:0000256" key="11">
    <source>
        <dbReference type="ARBA" id="ARBA00022840"/>
    </source>
</evidence>
<evidence type="ECO:0000256" key="7">
    <source>
        <dbReference type="ARBA" id="ARBA00022679"/>
    </source>
</evidence>
<evidence type="ECO:0000256" key="1">
    <source>
        <dbReference type="ARBA" id="ARBA00000085"/>
    </source>
</evidence>
<evidence type="ECO:0000256" key="6">
    <source>
        <dbReference type="ARBA" id="ARBA00022553"/>
    </source>
</evidence>
<dbReference type="PROSITE" id="PS50112">
    <property type="entry name" value="PAS"/>
    <property type="match status" value="2"/>
</dbReference>
<proteinExistence type="inferred from homology"/>
<dbReference type="PANTHER" id="PTHR45339:SF1">
    <property type="entry name" value="HYBRID SIGNAL TRANSDUCTION HISTIDINE KINASE J"/>
    <property type="match status" value="1"/>
</dbReference>
<dbReference type="Gene3D" id="6.10.340.10">
    <property type="match status" value="1"/>
</dbReference>
<keyword evidence="8 17" id="KW-0812">Transmembrane</keyword>
<evidence type="ECO:0000256" key="3">
    <source>
        <dbReference type="ARBA" id="ARBA00006402"/>
    </source>
</evidence>
<evidence type="ECO:0000256" key="10">
    <source>
        <dbReference type="ARBA" id="ARBA00022777"/>
    </source>
</evidence>
<organism evidence="23 24">
    <name type="scientific">Richelia sinica FACHB-800</name>
    <dbReference type="NCBI Taxonomy" id="1357546"/>
    <lineage>
        <taxon>Bacteria</taxon>
        <taxon>Bacillati</taxon>
        <taxon>Cyanobacteriota</taxon>
        <taxon>Cyanophyceae</taxon>
        <taxon>Nostocales</taxon>
        <taxon>Nostocaceae</taxon>
        <taxon>Richelia</taxon>
    </lineage>
</organism>
<keyword evidence="13" id="KW-0902">Two-component regulatory system</keyword>
<evidence type="ECO:0000256" key="8">
    <source>
        <dbReference type="ARBA" id="ARBA00022692"/>
    </source>
</evidence>
<dbReference type="InterPro" id="IPR011006">
    <property type="entry name" value="CheY-like_superfamily"/>
</dbReference>
<dbReference type="Gene3D" id="3.40.50.2300">
    <property type="match status" value="1"/>
</dbReference>
<evidence type="ECO:0000259" key="21">
    <source>
        <dbReference type="PROSITE" id="PS50113"/>
    </source>
</evidence>
<keyword evidence="5" id="KW-1003">Cell membrane</keyword>
<dbReference type="KEGG" id="rsin:B6N60_01528"/>
<dbReference type="RefSeq" id="WP_190601639.1">
    <property type="nucleotide sequence ID" value="NZ_CP021056.1"/>
</dbReference>
<dbReference type="SUPFAM" id="SSF52172">
    <property type="entry name" value="CheY-like"/>
    <property type="match status" value="1"/>
</dbReference>
<feature type="domain" description="PAS" evidence="20">
    <location>
        <begin position="421"/>
        <end position="476"/>
    </location>
</feature>
<evidence type="ECO:0000256" key="5">
    <source>
        <dbReference type="ARBA" id="ARBA00022475"/>
    </source>
</evidence>
<dbReference type="AlphaFoldDB" id="A0A975Y468"/>
<dbReference type="NCBIfam" id="TIGR00229">
    <property type="entry name" value="sensory_box"/>
    <property type="match status" value="2"/>
</dbReference>
<dbReference type="SMART" id="SM00086">
    <property type="entry name" value="PAC"/>
    <property type="match status" value="2"/>
</dbReference>
<reference evidence="23" key="1">
    <citation type="submission" date="2017-04" db="EMBL/GenBank/DDBJ databases">
        <title>Genome deletions in a multicellular cyanobacterial endosymbiont for morphological adaptation in marine diatoms.</title>
        <authorList>
            <person name="Wang Y."/>
            <person name="Gao H."/>
            <person name="Li R."/>
            <person name="Xu X."/>
        </authorList>
    </citation>
    <scope>NUCLEOTIDE SEQUENCE</scope>
    <source>
        <strain evidence="23">FACHB 800</strain>
    </source>
</reference>
<dbReference type="PANTHER" id="PTHR45339">
    <property type="entry name" value="HYBRID SIGNAL TRANSDUCTION HISTIDINE KINASE J"/>
    <property type="match status" value="1"/>
</dbReference>
<protein>
    <recommendedName>
        <fullName evidence="15">Circadian input-output histidine kinase CikA</fullName>
        <ecNumber evidence="4">2.7.13.3</ecNumber>
    </recommendedName>
</protein>
<dbReference type="SMART" id="SM00448">
    <property type="entry name" value="REC"/>
    <property type="match status" value="1"/>
</dbReference>
<dbReference type="GO" id="GO:0005886">
    <property type="term" value="C:plasma membrane"/>
    <property type="evidence" value="ECO:0007669"/>
    <property type="project" value="UniProtKB-SubCell"/>
</dbReference>
<evidence type="ECO:0000256" key="14">
    <source>
        <dbReference type="ARBA" id="ARBA00023136"/>
    </source>
</evidence>
<dbReference type="Pfam" id="PF02518">
    <property type="entry name" value="HATPase_c"/>
    <property type="match status" value="1"/>
</dbReference>
<dbReference type="InterPro" id="IPR029151">
    <property type="entry name" value="Sensor-like_sf"/>
</dbReference>
<comment type="subcellular location">
    <subcellularLocation>
        <location evidence="2">Cell membrane</location>
        <topology evidence="2">Multi-pass membrane protein</topology>
    </subcellularLocation>
</comment>
<dbReference type="InterPro" id="IPR036890">
    <property type="entry name" value="HATPase_C_sf"/>
</dbReference>
<dbReference type="CDD" id="cd00082">
    <property type="entry name" value="HisKA"/>
    <property type="match status" value="1"/>
</dbReference>
<feature type="domain" description="Histidine kinase" evidence="18">
    <location>
        <begin position="684"/>
        <end position="890"/>
    </location>
</feature>
<keyword evidence="9" id="KW-0547">Nucleotide-binding</keyword>
<evidence type="ECO:0000256" key="4">
    <source>
        <dbReference type="ARBA" id="ARBA00012438"/>
    </source>
</evidence>
<dbReference type="PROSITE" id="PS50113">
    <property type="entry name" value="PAC"/>
    <property type="match status" value="1"/>
</dbReference>
<dbReference type="SMART" id="SM00387">
    <property type="entry name" value="HATPase_c"/>
    <property type="match status" value="1"/>
</dbReference>
<feature type="domain" description="Response regulatory" evidence="19">
    <location>
        <begin position="951"/>
        <end position="1066"/>
    </location>
</feature>
<dbReference type="SMART" id="SM00304">
    <property type="entry name" value="HAMP"/>
    <property type="match status" value="1"/>
</dbReference>
<keyword evidence="11" id="KW-0067">ATP-binding</keyword>
<evidence type="ECO:0000256" key="15">
    <source>
        <dbReference type="ARBA" id="ARBA00074306"/>
    </source>
</evidence>
<dbReference type="InterPro" id="IPR013655">
    <property type="entry name" value="PAS_fold_3"/>
</dbReference>
<dbReference type="FunFam" id="1.10.287.130:FF:000003">
    <property type="entry name" value="Histidine kinase"/>
    <property type="match status" value="1"/>
</dbReference>
<evidence type="ECO:0000259" key="22">
    <source>
        <dbReference type="PROSITE" id="PS50885"/>
    </source>
</evidence>
<evidence type="ECO:0000256" key="17">
    <source>
        <dbReference type="SAM" id="Phobius"/>
    </source>
</evidence>
<dbReference type="InterPro" id="IPR033479">
    <property type="entry name" value="dCache_1"/>
</dbReference>
<dbReference type="FunFam" id="3.30.565.10:FF:000010">
    <property type="entry name" value="Sensor histidine kinase RcsC"/>
    <property type="match status" value="1"/>
</dbReference>
<dbReference type="SUPFAM" id="SSF158472">
    <property type="entry name" value="HAMP domain-like"/>
    <property type="match status" value="1"/>
</dbReference>
<keyword evidence="24" id="KW-1185">Reference proteome</keyword>
<dbReference type="InterPro" id="IPR003661">
    <property type="entry name" value="HisK_dim/P_dom"/>
</dbReference>
<dbReference type="SUPFAM" id="SSF55785">
    <property type="entry name" value="PYP-like sensor domain (PAS domain)"/>
    <property type="match status" value="2"/>
</dbReference>
<dbReference type="PROSITE" id="PS50109">
    <property type="entry name" value="HIS_KIN"/>
    <property type="match status" value="1"/>
</dbReference>
<dbReference type="CDD" id="cd00130">
    <property type="entry name" value="PAS"/>
    <property type="match status" value="2"/>
</dbReference>
<dbReference type="SMART" id="SM00091">
    <property type="entry name" value="PAS"/>
    <property type="match status" value="2"/>
</dbReference>
<evidence type="ECO:0000256" key="12">
    <source>
        <dbReference type="ARBA" id="ARBA00022989"/>
    </source>
</evidence>
<dbReference type="InterPro" id="IPR003660">
    <property type="entry name" value="HAMP_dom"/>
</dbReference>